<feature type="chain" id="PRO_5045459584" evidence="4">
    <location>
        <begin position="26"/>
        <end position="436"/>
    </location>
</feature>
<feature type="signal peptide" evidence="4">
    <location>
        <begin position="1"/>
        <end position="25"/>
    </location>
</feature>
<dbReference type="InterPro" id="IPR023614">
    <property type="entry name" value="Porin_dom_sf"/>
</dbReference>
<evidence type="ECO:0000313" key="6">
    <source>
        <dbReference type="Proteomes" id="UP001611251"/>
    </source>
</evidence>
<dbReference type="PROSITE" id="PS51257">
    <property type="entry name" value="PROKAR_LIPOPROTEIN"/>
    <property type="match status" value="1"/>
</dbReference>
<dbReference type="PANTHER" id="PTHR34596">
    <property type="entry name" value="CHITOPORIN"/>
    <property type="match status" value="1"/>
</dbReference>
<sequence length="436" mass="48478">MKKITPTQRVITGAFLLSISGCAVASNVVTDSHLDLTLKNVGLINTTDSLSAAGVNDQIAWAQALHLDWQSGWYQDVVGLNASWYGVTKLYASDDFMGRDVLRDNHGHAEGFNKLGMLYLKARWEEGQQKLQVNAGWQPLAKFGVLNITRSRGAPDSWEGISADGTTGSLRARGALVTRFSERDSPDKSRFYTLRGNKRIGYIATGDLTWSPGQTTSIRLVAGGSENYLLRQGIEISQRWPVSEGITLLSRGVFYHNRGLSEWEGARGFTHSAQHFYGQFGMQYGDAETGVGWSKTRAKLDGGLGHFYWHFGKNSRGFINSAADGEGNDYINDGEQMIYLYSQYRLTPRLLTGVYGNYGYNIRYQGVGLHEWEYGAFAAWEPESIKNLRLFLGLGPSYSWKLNHHGQPWLSADGKNFHRAKGVGGLLSIEYQLGLF</sequence>
<dbReference type="Gene3D" id="2.40.160.10">
    <property type="entry name" value="Porin"/>
    <property type="match status" value="1"/>
</dbReference>
<comment type="similarity">
    <text evidence="1">Belongs to the outer membrane porin (Opr) (TC 1.B.25) family.</text>
</comment>
<organism evidence="5 6">
    <name type="scientific">Pantoea osteomyelitidis</name>
    <dbReference type="NCBI Taxonomy" id="3230026"/>
    <lineage>
        <taxon>Bacteria</taxon>
        <taxon>Pseudomonadati</taxon>
        <taxon>Pseudomonadota</taxon>
        <taxon>Gammaproteobacteria</taxon>
        <taxon>Enterobacterales</taxon>
        <taxon>Erwiniaceae</taxon>
        <taxon>Pantoea</taxon>
    </lineage>
</organism>
<accession>A0ABW7PTW0</accession>
<name>A0ABW7PTW0_9GAMM</name>
<dbReference type="Proteomes" id="UP001611251">
    <property type="component" value="Unassembled WGS sequence"/>
</dbReference>
<evidence type="ECO:0000313" key="5">
    <source>
        <dbReference type="EMBL" id="MFH8133345.1"/>
    </source>
</evidence>
<evidence type="ECO:0000256" key="3">
    <source>
        <dbReference type="ARBA" id="ARBA00022729"/>
    </source>
</evidence>
<evidence type="ECO:0000256" key="4">
    <source>
        <dbReference type="SAM" id="SignalP"/>
    </source>
</evidence>
<keyword evidence="2" id="KW-0813">Transport</keyword>
<comment type="caution">
    <text evidence="5">The sequence shown here is derived from an EMBL/GenBank/DDBJ whole genome shotgun (WGS) entry which is preliminary data.</text>
</comment>
<dbReference type="EMBL" id="JBGFSN010000003">
    <property type="protein sequence ID" value="MFH8133345.1"/>
    <property type="molecule type" value="Genomic_DNA"/>
</dbReference>
<dbReference type="Pfam" id="PF03573">
    <property type="entry name" value="OprD"/>
    <property type="match status" value="1"/>
</dbReference>
<reference evidence="5 6" key="1">
    <citation type="submission" date="2024-08" db="EMBL/GenBank/DDBJ databases">
        <title>Pantoea ronii - a newly identified human opportunistic pathogen.</title>
        <authorList>
            <person name="Keidar-Friedman D."/>
            <person name="Sorek N."/>
            <person name="Leshin-Carmel D."/>
            <person name="Tsur A."/>
            <person name="Amsalem M."/>
            <person name="Tolkach D."/>
            <person name="Brosh-Nissimov T."/>
        </authorList>
    </citation>
    <scope>NUCLEOTIDE SEQUENCE [LARGE SCALE GENOMIC DNA]</scope>
    <source>
        <strain evidence="5 6">AA23256</strain>
    </source>
</reference>
<evidence type="ECO:0000256" key="2">
    <source>
        <dbReference type="ARBA" id="ARBA00022448"/>
    </source>
</evidence>
<proteinExistence type="inferred from homology"/>
<dbReference type="InterPro" id="IPR005318">
    <property type="entry name" value="OM_porin_bac"/>
</dbReference>
<dbReference type="PANTHER" id="PTHR34596:SF2">
    <property type="entry name" value="CHITOPORIN"/>
    <property type="match status" value="1"/>
</dbReference>
<evidence type="ECO:0000256" key="1">
    <source>
        <dbReference type="ARBA" id="ARBA00009075"/>
    </source>
</evidence>
<dbReference type="RefSeq" id="WP_397212203.1">
    <property type="nucleotide sequence ID" value="NZ_JBGFSN010000003.1"/>
</dbReference>
<keyword evidence="3 4" id="KW-0732">Signal</keyword>
<keyword evidence="6" id="KW-1185">Reference proteome</keyword>
<gene>
    <name evidence="5" type="ORF">ABU178_04005</name>
</gene>
<protein>
    <submittedName>
        <fullName evidence="5">OprD family outer membrane porin</fullName>
    </submittedName>
</protein>